<dbReference type="InterPro" id="IPR020845">
    <property type="entry name" value="AMP-binding_CS"/>
</dbReference>
<dbReference type="Pfam" id="PF00501">
    <property type="entry name" value="AMP-binding"/>
    <property type="match status" value="1"/>
</dbReference>
<evidence type="ECO:0000256" key="3">
    <source>
        <dbReference type="SAM" id="Phobius"/>
    </source>
</evidence>
<keyword evidence="2" id="KW-0436">Ligase</keyword>
<feature type="transmembrane region" description="Helical" evidence="3">
    <location>
        <begin position="712"/>
        <end position="729"/>
    </location>
</feature>
<evidence type="ECO:0000313" key="7">
    <source>
        <dbReference type="Proteomes" id="UP001515660"/>
    </source>
</evidence>
<dbReference type="Proteomes" id="UP001515660">
    <property type="component" value="Unassembled WGS sequence"/>
</dbReference>
<dbReference type="Gene3D" id="3.30.300.30">
    <property type="match status" value="1"/>
</dbReference>
<dbReference type="PROSITE" id="PS00455">
    <property type="entry name" value="AMP_BINDING"/>
    <property type="match status" value="1"/>
</dbReference>
<evidence type="ECO:0000259" key="4">
    <source>
        <dbReference type="Pfam" id="PF00501"/>
    </source>
</evidence>
<dbReference type="CDD" id="cd04433">
    <property type="entry name" value="AFD_class_I"/>
    <property type="match status" value="1"/>
</dbReference>
<feature type="transmembrane region" description="Helical" evidence="3">
    <location>
        <begin position="560"/>
        <end position="582"/>
    </location>
</feature>
<dbReference type="RefSeq" id="WP_166401886.1">
    <property type="nucleotide sequence ID" value="NZ_JAANHS010000002.1"/>
</dbReference>
<evidence type="ECO:0000256" key="1">
    <source>
        <dbReference type="ARBA" id="ARBA00006432"/>
    </source>
</evidence>
<accession>A0ABX0G3Q9</accession>
<feature type="transmembrane region" description="Helical" evidence="3">
    <location>
        <begin position="736"/>
        <end position="756"/>
    </location>
</feature>
<dbReference type="InterPro" id="IPR036736">
    <property type="entry name" value="ACP-like_sf"/>
</dbReference>
<dbReference type="PANTHER" id="PTHR43201">
    <property type="entry name" value="ACYL-COA SYNTHETASE"/>
    <property type="match status" value="1"/>
</dbReference>
<protein>
    <submittedName>
        <fullName evidence="6">AMP-binding protein</fullName>
    </submittedName>
</protein>
<sequence length="804" mass="88455">MDAVETLEATAVIRRNSIAFVEQMFALYAARRPLVLVPDAARASDLPGIRIDRCIDPGEGAGWLTAQHPVILDDLPAQVSYTSGTEGLPKGILLTYRNLGYTTERIIDVMQMTSEIREYVGVPATFSFGMARYRAVSAVGGRAYMPPRGFDPMELARMLAAGEVNALSAVPTLLRILLADPAIIGNAGKALRWLEIGSQAMTADEKRQVRAMFPKARIVQHYGLTEASRSTFLVISEATDAQLDSVGRPVGQGEVALSADGRIRIRGPQVARSRIDADGLHDLTDAEGWLQTNDLGHLQDGYLFFDGRADDLINCGGQKVVPDQLEDRIRARLKPGLQIAVAKVPDAQRGDGILVALAGTSDQSARVKEAATAALAEMGIAAGSALHVMALDALPITGTGKVQRRVLAEQFALRKVTSPPTAPARGEITDVRSLFAHEFPGQDVSRDDSFDSLGGDSLHYIQFTLAFESRFGPLPDDWEKLTVAQLQTHAEGGSKSAWRRLETVTLTRAFFIICIVALHTEAFVYSPNWGAAYFLVMLAGYSVARFQLPEILRSGTTRTLWGTIRSVAIPTILMGVFLELVTRRFELPELLLVSNYFDPDTIRGYTFYFVEFYIQILILAALFFSFAPVRRAFAARPMLSAVAFFAFTAALDYVIELKWTGDYNYDRTPWHYGWCFALGMVLAQARDLPSRLFAFALSLVTIFAYWNFTSAAYYVAGGVAVVLFLRTLIVPAPVKVLIAEIAGASMFMYLTHYQMISLVDKIFGEHRPWLALILSILTGIIGAHLYTWAERTFLKPRRAAVPAE</sequence>
<organism evidence="6 7">
    <name type="scientific">Rhodobacter calidifons</name>
    <dbReference type="NCBI Taxonomy" id="2715277"/>
    <lineage>
        <taxon>Bacteria</taxon>
        <taxon>Pseudomonadati</taxon>
        <taxon>Pseudomonadota</taxon>
        <taxon>Alphaproteobacteria</taxon>
        <taxon>Rhodobacterales</taxon>
        <taxon>Rhodobacter group</taxon>
        <taxon>Rhodobacter</taxon>
    </lineage>
</organism>
<feature type="domain" description="AMP-dependent synthetase/ligase" evidence="4">
    <location>
        <begin position="68"/>
        <end position="272"/>
    </location>
</feature>
<comment type="similarity">
    <text evidence="1">Belongs to the ATP-dependent AMP-binding enzyme family.</text>
</comment>
<feature type="domain" description="Acyltransferase 3" evidence="5">
    <location>
        <begin position="506"/>
        <end position="783"/>
    </location>
</feature>
<keyword evidence="3" id="KW-0472">Membrane</keyword>
<feature type="transmembrane region" description="Helical" evidence="3">
    <location>
        <begin position="638"/>
        <end position="655"/>
    </location>
</feature>
<dbReference type="PANTHER" id="PTHR43201:SF5">
    <property type="entry name" value="MEDIUM-CHAIN ACYL-COA LIGASE ACSF2, MITOCHONDRIAL"/>
    <property type="match status" value="1"/>
</dbReference>
<dbReference type="EMBL" id="JAANHS010000002">
    <property type="protein sequence ID" value="NHB75865.1"/>
    <property type="molecule type" value="Genomic_DNA"/>
</dbReference>
<dbReference type="Pfam" id="PF01757">
    <property type="entry name" value="Acyl_transf_3"/>
    <property type="match status" value="1"/>
</dbReference>
<dbReference type="InterPro" id="IPR042099">
    <property type="entry name" value="ANL_N_sf"/>
</dbReference>
<dbReference type="SUPFAM" id="SSF56801">
    <property type="entry name" value="Acetyl-CoA synthetase-like"/>
    <property type="match status" value="1"/>
</dbReference>
<gene>
    <name evidence="6" type="ORF">G8O29_03795</name>
</gene>
<proteinExistence type="inferred from homology"/>
<dbReference type="Gene3D" id="3.40.50.12780">
    <property type="entry name" value="N-terminal domain of ligase-like"/>
    <property type="match status" value="1"/>
</dbReference>
<feature type="transmembrane region" description="Helical" evidence="3">
    <location>
        <begin position="768"/>
        <end position="789"/>
    </location>
</feature>
<keyword evidence="3" id="KW-0812">Transmembrane</keyword>
<dbReference type="InterPro" id="IPR002656">
    <property type="entry name" value="Acyl_transf_3_dom"/>
</dbReference>
<keyword evidence="3" id="KW-1133">Transmembrane helix</keyword>
<reference evidence="6 7" key="1">
    <citation type="journal article" date="2022" name="Microorganisms">
        <title>Genome Sequence and Characterization of a Xanthorhodopsin-Containing, Aerobic Anoxygenic Phototrophic Rhodobacter Species, Isolated from Mesophilic Conditions at Yellowstone National Park.</title>
        <authorList>
            <person name="Kyndt J.A."/>
            <person name="Robertson S."/>
            <person name="Shoffstall I.B."/>
            <person name="Ramaley R.F."/>
            <person name="Meyer T.E."/>
        </authorList>
    </citation>
    <scope>NUCLEOTIDE SEQUENCE [LARGE SCALE GENOMIC DNA]</scope>
    <source>
        <strain evidence="6 7">M37P</strain>
    </source>
</reference>
<comment type="caution">
    <text evidence="6">The sequence shown here is derived from an EMBL/GenBank/DDBJ whole genome shotgun (WGS) entry which is preliminary data.</text>
</comment>
<feature type="transmembrane region" description="Helical" evidence="3">
    <location>
        <begin position="602"/>
        <end position="626"/>
    </location>
</feature>
<evidence type="ECO:0000313" key="6">
    <source>
        <dbReference type="EMBL" id="NHB75865.1"/>
    </source>
</evidence>
<dbReference type="SUPFAM" id="SSF47336">
    <property type="entry name" value="ACP-like"/>
    <property type="match status" value="1"/>
</dbReference>
<feature type="transmembrane region" description="Helical" evidence="3">
    <location>
        <begin position="531"/>
        <end position="548"/>
    </location>
</feature>
<evidence type="ECO:0000256" key="2">
    <source>
        <dbReference type="ARBA" id="ARBA00022598"/>
    </source>
</evidence>
<evidence type="ECO:0000259" key="5">
    <source>
        <dbReference type="Pfam" id="PF01757"/>
    </source>
</evidence>
<name>A0ABX0G3Q9_9RHOB</name>
<dbReference type="InterPro" id="IPR045851">
    <property type="entry name" value="AMP-bd_C_sf"/>
</dbReference>
<dbReference type="InterPro" id="IPR000873">
    <property type="entry name" value="AMP-dep_synth/lig_dom"/>
</dbReference>
<keyword evidence="7" id="KW-1185">Reference proteome</keyword>